<evidence type="ECO:0008006" key="5">
    <source>
        <dbReference type="Google" id="ProtNLM"/>
    </source>
</evidence>
<keyword evidence="2" id="KW-0732">Signal</keyword>
<evidence type="ECO:0000313" key="3">
    <source>
        <dbReference type="EMBL" id="PGH21467.1"/>
    </source>
</evidence>
<feature type="compositionally biased region" description="Low complexity" evidence="1">
    <location>
        <begin position="207"/>
        <end position="218"/>
    </location>
</feature>
<feature type="chain" id="PRO_5012292971" description="Lytic polysaccharide monooxygenase" evidence="2">
    <location>
        <begin position="20"/>
        <end position="345"/>
    </location>
</feature>
<reference evidence="3 4" key="1">
    <citation type="submission" date="2017-10" db="EMBL/GenBank/DDBJ databases">
        <title>Comparative genomics in systemic dimorphic fungi from Ajellomycetaceae.</title>
        <authorList>
            <person name="Munoz J.F."/>
            <person name="Mcewen J.G."/>
            <person name="Clay O.K."/>
            <person name="Cuomo C.A."/>
        </authorList>
    </citation>
    <scope>NUCLEOTIDE SEQUENCE [LARGE SCALE GENOMIC DNA]</scope>
    <source>
        <strain evidence="3 4">UAMH7299</strain>
    </source>
</reference>
<dbReference type="PANTHER" id="PTHR36182:SF1">
    <property type="entry name" value="PROTEIN, PUTATIVE (AFU_ORTHOLOGUE AFUA_6G10930)-RELATED"/>
    <property type="match status" value="1"/>
</dbReference>
<protein>
    <recommendedName>
        <fullName evidence="5">Lytic polysaccharide monooxygenase</fullName>
    </recommendedName>
</protein>
<dbReference type="Proteomes" id="UP000224634">
    <property type="component" value="Unassembled WGS sequence"/>
</dbReference>
<accession>A0A2B7YLH5</accession>
<dbReference type="STRING" id="1447883.A0A2B7YLH5"/>
<evidence type="ECO:0000256" key="2">
    <source>
        <dbReference type="SAM" id="SignalP"/>
    </source>
</evidence>
<feature type="signal peptide" evidence="2">
    <location>
        <begin position="1"/>
        <end position="19"/>
    </location>
</feature>
<dbReference type="Gene3D" id="2.70.50.70">
    <property type="match status" value="2"/>
</dbReference>
<comment type="caution">
    <text evidence="3">The sequence shown here is derived from an EMBL/GenBank/DDBJ whole genome shotgun (WGS) entry which is preliminary data.</text>
</comment>
<feature type="region of interest" description="Disordered" evidence="1">
    <location>
        <begin position="177"/>
        <end position="235"/>
    </location>
</feature>
<gene>
    <name evidence="3" type="ORF">AJ80_03258</name>
</gene>
<dbReference type="AlphaFoldDB" id="A0A2B7YLH5"/>
<proteinExistence type="predicted"/>
<dbReference type="OrthoDB" id="2342176at2759"/>
<sequence length="345" mass="37160">MSLFKYLSLLALTSPLVQGHMQLFYPPPFQAENNPHRKTPADTQLNYPYNCCGKTTPFPCRGYLKLLGTPEGASVATWAAGSDQKFSLIGGNNLGGTHYGGSCQVGFSIDQGKTWKAVRSYEGNCPNRRGTTTDPKTQEFEFKVPGDMPTGDAVFAWTWINREQEFFMLCSAVTITGGEEGESSSPENPPPPPIGGSESAPPPPPAATKATTAPPSSTKKPDMIDETPVPIPQEPADYIDGNGCMCTCPRQQLLVRKPRAAAPGSSHSRHASRQHAHHPKAIAARAAERVAFTDRPDMFIANTGNGCKTPATAFELKYPNPGYDLVKGDGEYKLKLPEPAGKCGY</sequence>
<feature type="compositionally biased region" description="Pro residues" evidence="1">
    <location>
        <begin position="187"/>
        <end position="206"/>
    </location>
</feature>
<evidence type="ECO:0000256" key="1">
    <source>
        <dbReference type="SAM" id="MobiDB-lite"/>
    </source>
</evidence>
<dbReference type="EMBL" id="PDNA01000035">
    <property type="protein sequence ID" value="PGH21467.1"/>
    <property type="molecule type" value="Genomic_DNA"/>
</dbReference>
<keyword evidence="4" id="KW-1185">Reference proteome</keyword>
<evidence type="ECO:0000313" key="4">
    <source>
        <dbReference type="Proteomes" id="UP000224634"/>
    </source>
</evidence>
<organism evidence="3 4">
    <name type="scientific">Polytolypa hystricis (strain UAMH7299)</name>
    <dbReference type="NCBI Taxonomy" id="1447883"/>
    <lineage>
        <taxon>Eukaryota</taxon>
        <taxon>Fungi</taxon>
        <taxon>Dikarya</taxon>
        <taxon>Ascomycota</taxon>
        <taxon>Pezizomycotina</taxon>
        <taxon>Eurotiomycetes</taxon>
        <taxon>Eurotiomycetidae</taxon>
        <taxon>Onygenales</taxon>
        <taxon>Onygenales incertae sedis</taxon>
        <taxon>Polytolypa</taxon>
    </lineage>
</organism>
<dbReference type="PANTHER" id="PTHR36182">
    <property type="entry name" value="PROTEIN, PUTATIVE (AFU_ORTHOLOGUE AFUA_6G10930)-RELATED"/>
    <property type="match status" value="1"/>
</dbReference>
<name>A0A2B7YLH5_POLH7</name>